<name>A0A9K3CZQ3_9EUKA</name>
<proteinExistence type="predicted"/>
<dbReference type="EMBL" id="BDIP01002515">
    <property type="protein sequence ID" value="GIQ86409.1"/>
    <property type="molecule type" value="Genomic_DNA"/>
</dbReference>
<sequence length="156" mass="17987">MRYAGLAKVPVRAPYWCALFNVVHSVTENVPMSHGPTEEDGDRSNLHRSAPACVAAHICLPTPISLEHFKMLPDCIQKSLVTRDLRRARAEGQFEGLKESTLDTYLEWTFWWTAKDKRRRHEELRELREQRELRELMKLRERFGANGGLGRGVSTV</sequence>
<evidence type="ECO:0000313" key="1">
    <source>
        <dbReference type="EMBL" id="GIQ86409.1"/>
    </source>
</evidence>
<comment type="caution">
    <text evidence="1">The sequence shown here is derived from an EMBL/GenBank/DDBJ whole genome shotgun (WGS) entry which is preliminary data.</text>
</comment>
<reference evidence="1 2" key="1">
    <citation type="journal article" date="2018" name="PLoS ONE">
        <title>The draft genome of Kipferlia bialata reveals reductive genome evolution in fornicate parasites.</title>
        <authorList>
            <person name="Tanifuji G."/>
            <person name="Takabayashi S."/>
            <person name="Kume K."/>
            <person name="Takagi M."/>
            <person name="Nakayama T."/>
            <person name="Kamikawa R."/>
            <person name="Inagaki Y."/>
            <person name="Hashimoto T."/>
        </authorList>
    </citation>
    <scope>NUCLEOTIDE SEQUENCE [LARGE SCALE GENOMIC DNA]</scope>
    <source>
        <strain evidence="1">NY0173</strain>
    </source>
</reference>
<keyword evidence="2" id="KW-1185">Reference proteome</keyword>
<evidence type="ECO:0000313" key="2">
    <source>
        <dbReference type="Proteomes" id="UP000265618"/>
    </source>
</evidence>
<protein>
    <submittedName>
        <fullName evidence="1">Uncharacterized protein</fullName>
    </submittedName>
</protein>
<organism evidence="1 2">
    <name type="scientific">Kipferlia bialata</name>
    <dbReference type="NCBI Taxonomy" id="797122"/>
    <lineage>
        <taxon>Eukaryota</taxon>
        <taxon>Metamonada</taxon>
        <taxon>Carpediemonas-like organisms</taxon>
        <taxon>Kipferlia</taxon>
    </lineage>
</organism>
<gene>
    <name evidence="1" type="ORF">KIPB_008260</name>
</gene>
<dbReference type="Proteomes" id="UP000265618">
    <property type="component" value="Unassembled WGS sequence"/>
</dbReference>
<accession>A0A9K3CZQ3</accession>
<dbReference type="AlphaFoldDB" id="A0A9K3CZQ3"/>